<protein>
    <recommendedName>
        <fullName evidence="3">Las1-like protein</fullName>
    </recommendedName>
</protein>
<sequence>MEVKAVAAEKAHRRVQLKKRKLQQQQTEGRRVVPRVVPWAEWEEWRWVHGALYSDDPEARRRAVSRCLIAWRLRGGLPHAVECTAQLVACRDRECGVEHERLELAMIVTRCVNGLVDKGQRSSRALPIVSLARAIKLPAWVVDVRHQATHNALPSLDVLRAAGTELLGYLRRYYWSAQERALAKTVARCALAVRNGHDLRGVPPSTLARVRADSDAARDARWPGLDAACLESLARRLLAVEPRRSPGVESEIRRLLGAHDSGAAIYRLWDEAMWVWRHKPTRRAQAAALAEHLAATQRGGPQETKRPDDIAEVERRVAELARATTQGSFWSPRFSWTPAPIGAVLGPIEDVYAAC</sequence>
<dbReference type="PANTHER" id="PTHR15002:SF0">
    <property type="entry name" value="RIBOSOMAL BIOGENESIS PROTEIN LAS1L"/>
    <property type="match status" value="1"/>
</dbReference>
<dbReference type="InterPro" id="IPR007174">
    <property type="entry name" value="Las1"/>
</dbReference>
<gene>
    <name evidence="1" type="ORF">CTAYLR_003570</name>
</gene>
<reference evidence="1" key="1">
    <citation type="submission" date="2023-01" db="EMBL/GenBank/DDBJ databases">
        <title>Metagenome sequencing of chrysophaentin producing Chrysophaeum taylorii.</title>
        <authorList>
            <person name="Davison J."/>
            <person name="Bewley C."/>
        </authorList>
    </citation>
    <scope>NUCLEOTIDE SEQUENCE</scope>
    <source>
        <strain evidence="1">NIES-1699</strain>
    </source>
</reference>
<dbReference type="GO" id="GO:0004519">
    <property type="term" value="F:endonuclease activity"/>
    <property type="evidence" value="ECO:0007669"/>
    <property type="project" value="InterPro"/>
</dbReference>
<evidence type="ECO:0000313" key="2">
    <source>
        <dbReference type="Proteomes" id="UP001230188"/>
    </source>
</evidence>
<dbReference type="EMBL" id="JAQMWT010000081">
    <property type="protein sequence ID" value="KAJ8611147.1"/>
    <property type="molecule type" value="Genomic_DNA"/>
</dbReference>
<name>A0AAD7XP50_9STRA</name>
<dbReference type="GO" id="GO:0030687">
    <property type="term" value="C:preribosome, large subunit precursor"/>
    <property type="evidence" value="ECO:0007669"/>
    <property type="project" value="TreeGrafter"/>
</dbReference>
<dbReference type="PANTHER" id="PTHR15002">
    <property type="entry name" value="RIBOSOMAL BIOGENESIS PROTEIN LAS1L"/>
    <property type="match status" value="1"/>
</dbReference>
<dbReference type="Proteomes" id="UP001230188">
    <property type="component" value="Unassembled WGS sequence"/>
</dbReference>
<organism evidence="1 2">
    <name type="scientific">Chrysophaeum taylorii</name>
    <dbReference type="NCBI Taxonomy" id="2483200"/>
    <lineage>
        <taxon>Eukaryota</taxon>
        <taxon>Sar</taxon>
        <taxon>Stramenopiles</taxon>
        <taxon>Ochrophyta</taxon>
        <taxon>Pelagophyceae</taxon>
        <taxon>Pelagomonadales</taxon>
        <taxon>Pelagomonadaceae</taxon>
        <taxon>Chrysophaeum</taxon>
    </lineage>
</organism>
<evidence type="ECO:0000313" key="1">
    <source>
        <dbReference type="EMBL" id="KAJ8611147.1"/>
    </source>
</evidence>
<keyword evidence="2" id="KW-1185">Reference proteome</keyword>
<dbReference type="GO" id="GO:0090730">
    <property type="term" value="C:Las1 complex"/>
    <property type="evidence" value="ECO:0007669"/>
    <property type="project" value="InterPro"/>
</dbReference>
<dbReference type="GO" id="GO:0000470">
    <property type="term" value="P:maturation of LSU-rRNA"/>
    <property type="evidence" value="ECO:0007669"/>
    <property type="project" value="TreeGrafter"/>
</dbReference>
<proteinExistence type="predicted"/>
<accession>A0AAD7XP50</accession>
<evidence type="ECO:0008006" key="3">
    <source>
        <dbReference type="Google" id="ProtNLM"/>
    </source>
</evidence>
<dbReference type="Pfam" id="PF04031">
    <property type="entry name" value="Las1"/>
    <property type="match status" value="1"/>
</dbReference>
<comment type="caution">
    <text evidence="1">The sequence shown here is derived from an EMBL/GenBank/DDBJ whole genome shotgun (WGS) entry which is preliminary data.</text>
</comment>
<dbReference type="GO" id="GO:0000460">
    <property type="term" value="P:maturation of 5.8S rRNA"/>
    <property type="evidence" value="ECO:0007669"/>
    <property type="project" value="TreeGrafter"/>
</dbReference>
<dbReference type="AlphaFoldDB" id="A0AAD7XP50"/>